<dbReference type="FunFam" id="2.40.160.120:FF:000001">
    <property type="entry name" value="Oxysterol-binding protein"/>
    <property type="match status" value="1"/>
</dbReference>
<dbReference type="AlphaFoldDB" id="A0A0K3CBX3"/>
<evidence type="ECO:0000259" key="7">
    <source>
        <dbReference type="PROSITE" id="PS50003"/>
    </source>
</evidence>
<feature type="compositionally biased region" description="Low complexity" evidence="6">
    <location>
        <begin position="240"/>
        <end position="256"/>
    </location>
</feature>
<dbReference type="GO" id="GO:0030011">
    <property type="term" value="P:maintenance of cell polarity"/>
    <property type="evidence" value="ECO:0007669"/>
    <property type="project" value="TreeGrafter"/>
</dbReference>
<dbReference type="Gene3D" id="2.30.29.30">
    <property type="entry name" value="Pleckstrin-homology domain (PH domain)/Phosphotyrosine-binding domain (PTB)"/>
    <property type="match status" value="1"/>
</dbReference>
<feature type="region of interest" description="Disordered" evidence="6">
    <location>
        <begin position="1"/>
        <end position="38"/>
    </location>
</feature>
<dbReference type="GO" id="GO:0034727">
    <property type="term" value="P:piecemeal microautophagy of the nucleus"/>
    <property type="evidence" value="ECO:0007669"/>
    <property type="project" value="TreeGrafter"/>
</dbReference>
<feature type="compositionally biased region" description="Acidic residues" evidence="6">
    <location>
        <begin position="398"/>
        <end position="413"/>
    </location>
</feature>
<dbReference type="PROSITE" id="PS50003">
    <property type="entry name" value="PH_DOMAIN"/>
    <property type="match status" value="1"/>
</dbReference>
<dbReference type="PANTHER" id="PTHR10972">
    <property type="entry name" value="OXYSTEROL-BINDING PROTEIN-RELATED"/>
    <property type="match status" value="1"/>
</dbReference>
<feature type="compositionally biased region" description="Acidic residues" evidence="6">
    <location>
        <begin position="429"/>
        <end position="445"/>
    </location>
</feature>
<dbReference type="GO" id="GO:0005886">
    <property type="term" value="C:plasma membrane"/>
    <property type="evidence" value="ECO:0007669"/>
    <property type="project" value="TreeGrafter"/>
</dbReference>
<dbReference type="GO" id="GO:0120009">
    <property type="term" value="P:intermembrane lipid transfer"/>
    <property type="evidence" value="ECO:0007669"/>
    <property type="project" value="UniProtKB-ARBA"/>
</dbReference>
<dbReference type="GO" id="GO:0006887">
    <property type="term" value="P:exocytosis"/>
    <property type="evidence" value="ECO:0007669"/>
    <property type="project" value="TreeGrafter"/>
</dbReference>
<feature type="compositionally biased region" description="Gly residues" evidence="6">
    <location>
        <begin position="188"/>
        <end position="200"/>
    </location>
</feature>
<keyword evidence="2" id="KW-0813">Transport</keyword>
<feature type="coiled-coil region" evidence="5">
    <location>
        <begin position="781"/>
        <end position="808"/>
    </location>
</feature>
<dbReference type="InterPro" id="IPR011993">
    <property type="entry name" value="PH-like_dom_sf"/>
</dbReference>
<evidence type="ECO:0000256" key="6">
    <source>
        <dbReference type="SAM" id="MobiDB-lite"/>
    </source>
</evidence>
<feature type="domain" description="PH" evidence="7">
    <location>
        <begin position="41"/>
        <end position="133"/>
    </location>
</feature>
<dbReference type="SUPFAM" id="SSF144000">
    <property type="entry name" value="Oxysterol-binding protein-like"/>
    <property type="match status" value="1"/>
</dbReference>
<feature type="compositionally biased region" description="Low complexity" evidence="6">
    <location>
        <begin position="11"/>
        <end position="34"/>
    </location>
</feature>
<evidence type="ECO:0000256" key="4">
    <source>
        <dbReference type="ARBA" id="ARBA00023121"/>
    </source>
</evidence>
<dbReference type="Gene3D" id="2.40.160.120">
    <property type="match status" value="1"/>
</dbReference>
<evidence type="ECO:0000256" key="2">
    <source>
        <dbReference type="ARBA" id="ARBA00022448"/>
    </source>
</evidence>
<dbReference type="SMART" id="SM00233">
    <property type="entry name" value="PH"/>
    <property type="match status" value="1"/>
</dbReference>
<feature type="region of interest" description="Disordered" evidence="6">
    <location>
        <begin position="388"/>
        <end position="484"/>
    </location>
</feature>
<dbReference type="OrthoDB" id="416222at2759"/>
<dbReference type="EMBL" id="CWKI01000006">
    <property type="protein sequence ID" value="CTR07249.1"/>
    <property type="molecule type" value="Genomic_DNA"/>
</dbReference>
<evidence type="ECO:0000256" key="3">
    <source>
        <dbReference type="ARBA" id="ARBA00023055"/>
    </source>
</evidence>
<dbReference type="Proteomes" id="UP000199069">
    <property type="component" value="Unassembled WGS sequence"/>
</dbReference>
<evidence type="ECO:0000256" key="5">
    <source>
        <dbReference type="SAM" id="Coils"/>
    </source>
</evidence>
<dbReference type="GO" id="GO:0032541">
    <property type="term" value="C:cortical endoplasmic reticulum"/>
    <property type="evidence" value="ECO:0007669"/>
    <property type="project" value="TreeGrafter"/>
</dbReference>
<dbReference type="InterPro" id="IPR041680">
    <property type="entry name" value="PH_8"/>
</dbReference>
<dbReference type="GO" id="GO:0006897">
    <property type="term" value="P:endocytosis"/>
    <property type="evidence" value="ECO:0007669"/>
    <property type="project" value="TreeGrafter"/>
</dbReference>
<dbReference type="Pfam" id="PF01237">
    <property type="entry name" value="Oxysterol_BP"/>
    <property type="match status" value="1"/>
</dbReference>
<dbReference type="PANTHER" id="PTHR10972:SF203">
    <property type="entry name" value="OXYSTEROL-BINDING PROTEIN HOMOLOG 3"/>
    <property type="match status" value="1"/>
</dbReference>
<evidence type="ECO:0000313" key="10">
    <source>
        <dbReference type="Proteomes" id="UP000199069"/>
    </source>
</evidence>
<name>A0A0K3CBX3_RHOTO</name>
<keyword evidence="5" id="KW-0175">Coiled coil</keyword>
<evidence type="ECO:0000313" key="9">
    <source>
        <dbReference type="EMBL" id="PRQ74155.1"/>
    </source>
</evidence>
<organism evidence="8 10">
    <name type="scientific">Rhodotorula toruloides</name>
    <name type="common">Yeast</name>
    <name type="synonym">Rhodosporidium toruloides</name>
    <dbReference type="NCBI Taxonomy" id="5286"/>
    <lineage>
        <taxon>Eukaryota</taxon>
        <taxon>Fungi</taxon>
        <taxon>Dikarya</taxon>
        <taxon>Basidiomycota</taxon>
        <taxon>Pucciniomycotina</taxon>
        <taxon>Microbotryomycetes</taxon>
        <taxon>Sporidiobolales</taxon>
        <taxon>Sporidiobolaceae</taxon>
        <taxon>Rhodotorula</taxon>
    </lineage>
</organism>
<dbReference type="InterPro" id="IPR000648">
    <property type="entry name" value="Oxysterol-bd"/>
</dbReference>
<dbReference type="InterPro" id="IPR001849">
    <property type="entry name" value="PH_domain"/>
</dbReference>
<dbReference type="Pfam" id="PF15409">
    <property type="entry name" value="PH_8"/>
    <property type="match status" value="1"/>
</dbReference>
<keyword evidence="3" id="KW-0445">Lipid transport</keyword>
<accession>A0A0K3CBX3</accession>
<reference evidence="8 10" key="1">
    <citation type="submission" date="2015-07" db="EMBL/GenBank/DDBJ databases">
        <authorList>
            <person name="Cajimat M.N.B."/>
            <person name="Milazzo M.L."/>
            <person name="Fulhorst C.F."/>
        </authorList>
    </citation>
    <scope>NUCLEOTIDE SEQUENCE [LARGE SCALE GENOMIC DNA]</scope>
    <source>
        <strain evidence="8">Single colony</strain>
    </source>
</reference>
<keyword evidence="4" id="KW-0446">Lipid-binding</keyword>
<evidence type="ECO:0000313" key="11">
    <source>
        <dbReference type="Proteomes" id="UP000239560"/>
    </source>
</evidence>
<feature type="region of interest" description="Disordered" evidence="6">
    <location>
        <begin position="332"/>
        <end position="362"/>
    </location>
</feature>
<dbReference type="EMBL" id="LCTV02000006">
    <property type="protein sequence ID" value="PRQ74155.1"/>
    <property type="molecule type" value="Genomic_DNA"/>
</dbReference>
<protein>
    <submittedName>
        <fullName evidence="8">BY PROTMAP: gi|472585030|gb|EMS22596.1| oxysterol-binding protein [Rhodosporidium toruloides NP11] gi|647403349|emb|CDR49477.1| RHTO0S27e00518g1_1 [Rhodosporidium toruloides]</fullName>
    </submittedName>
    <submittedName>
        <fullName evidence="9">Oxysterol-binding protein-domain containing protein</fullName>
    </submittedName>
</protein>
<feature type="region of interest" description="Disordered" evidence="6">
    <location>
        <begin position="227"/>
        <end position="309"/>
    </location>
</feature>
<sequence>MAGSQLRPRRSSLAPPSSSSPSPSPSANSAEEAGAGAGGEEVVIEGYMLKKKRKALQGFGRRYFRLSSSGALSYSFNPSSPLRDSIFVSLAFISASRKQRTLHIDGGNTVYHCKALTLEDFDRWADALKGFINLAQQDHHHSHHHHSQQPSLPVPPQELEDGGFKGGNVAAVQGGKKGAVVLPPPPGGMGGAGGVGGGTESGEVERVRRALGAMAQPMADIEALARELRQSSSPPPPPAQQTVTTSQLSVSPGSLSPAPPSTGSGSGSKFRFLGKRSNSTSQPGPKSPISEEPCYFDAKSTPSGGGTQDLLLRQLQTAISALRQSHADLSTAISSLSSHPPRAGSPVYASRSHPTRASSRASFSSFFSVENGSEDWFDAVPGEFVLEEEERRRGVSQGDEEEEDEDDEEEEAKTEERSGSSGGEASTIVEDEEDDESGDEEDDDAETTRAPSPAGEGGAGSSVAKGLQEGTQVQRRKQLPSPVAGDEFSMLSMLRKNVGKDLSTISFPVTMNEPLSALQRLAEELEYSELLDRAAAAKDPVERLTLVAVFAISGTAGNKFRSSRKPFNPLLGETYECIRPDKGFQFVSEKVSHHPPVLAFHSDAPQRGWQVFGHIAPSQKFWGRSMEVFVHGDYCIRFSDNSETFHIRKPSSFVRNLVAGTKYLEVVGDLVVTTDSSSAQATISFKEGSAWGGSSTRNKIDGKVVDADGKTAVELVGRWDDAVDKKEGKNNFTRLWQIAEFPPNPERYYGFSSFAVTLNETTSLEEGLVAPTDSRLRPDQLAFERGEVDEAERLKAQVEEKQRAKRKEGKVGEPRWFSKAAGGEGWEYTGKYFEARDKKAFEDPDIFC</sequence>
<dbReference type="GO" id="GO:0005829">
    <property type="term" value="C:cytosol"/>
    <property type="evidence" value="ECO:0007669"/>
    <property type="project" value="TreeGrafter"/>
</dbReference>
<dbReference type="GO" id="GO:0097038">
    <property type="term" value="C:perinuclear endoplasmic reticulum"/>
    <property type="evidence" value="ECO:0007669"/>
    <property type="project" value="TreeGrafter"/>
</dbReference>
<keyword evidence="10" id="KW-1185">Reference proteome</keyword>
<dbReference type="GO" id="GO:0032934">
    <property type="term" value="F:sterol binding"/>
    <property type="evidence" value="ECO:0007669"/>
    <property type="project" value="TreeGrafter"/>
</dbReference>
<dbReference type="InterPro" id="IPR037239">
    <property type="entry name" value="OSBP_sf"/>
</dbReference>
<gene>
    <name evidence="8" type="primary">FGENESH: predicted gene_6.32</name>
    <name evidence="9" type="ORF">AAT19DRAFT_14508</name>
    <name evidence="8" type="ORF">BN2166_0031100</name>
</gene>
<dbReference type="OMA" id="THEWHDA"/>
<dbReference type="STRING" id="5286.A0A0K3CBX3"/>
<evidence type="ECO:0000256" key="1">
    <source>
        <dbReference type="ARBA" id="ARBA00008842"/>
    </source>
</evidence>
<comment type="similarity">
    <text evidence="1">Belongs to the OSBP family.</text>
</comment>
<dbReference type="CDD" id="cd13289">
    <property type="entry name" value="PH_Osh3p_yeast"/>
    <property type="match status" value="1"/>
</dbReference>
<feature type="region of interest" description="Disordered" evidence="6">
    <location>
        <begin position="139"/>
        <end position="202"/>
    </location>
</feature>
<dbReference type="Proteomes" id="UP000239560">
    <property type="component" value="Unassembled WGS sequence"/>
</dbReference>
<dbReference type="SUPFAM" id="SSF50729">
    <property type="entry name" value="PH domain-like"/>
    <property type="match status" value="1"/>
</dbReference>
<proteinExistence type="inferred from homology"/>
<evidence type="ECO:0000313" key="8">
    <source>
        <dbReference type="EMBL" id="CTR07249.1"/>
    </source>
</evidence>
<reference evidence="9 11" key="2">
    <citation type="journal article" date="2018" name="Elife">
        <title>Functional genomics of lipid metabolism in the oleaginous yeast Rhodosporidium toruloides.</title>
        <authorList>
            <person name="Coradetti S.T."/>
            <person name="Pinel D."/>
            <person name="Geiselman G."/>
            <person name="Ito M."/>
            <person name="Mondo S."/>
            <person name="Reilly M.C."/>
            <person name="Cheng Y.F."/>
            <person name="Bauer S."/>
            <person name="Grigoriev I."/>
            <person name="Gladden J.M."/>
            <person name="Simmons B.A."/>
            <person name="Brem R."/>
            <person name="Arkin A.P."/>
            <person name="Skerker J.M."/>
        </authorList>
    </citation>
    <scope>NUCLEOTIDE SEQUENCE [LARGE SCALE GENOMIC DNA]</scope>
    <source>
        <strain evidence="9 11">NBRC 0880</strain>
    </source>
</reference>
<dbReference type="GO" id="GO:0035621">
    <property type="term" value="P:ER to Golgi ceramide transport"/>
    <property type="evidence" value="ECO:0007669"/>
    <property type="project" value="TreeGrafter"/>
</dbReference>